<dbReference type="InterPro" id="IPR014027">
    <property type="entry name" value="UDP-Glc/GDP-Man_DH_C"/>
</dbReference>
<dbReference type="InterPro" id="IPR001732">
    <property type="entry name" value="UDP-Glc/GDP-Man_DH_N"/>
</dbReference>
<dbReference type="PIRSF" id="PIRSF500133">
    <property type="entry name" value="UDPglc_DH_euk"/>
    <property type="match status" value="1"/>
</dbReference>
<dbReference type="PANTHER" id="PTHR11374">
    <property type="entry name" value="UDP-GLUCOSE DEHYDROGENASE/UDP-MANNAC DEHYDROGENASE"/>
    <property type="match status" value="1"/>
</dbReference>
<feature type="domain" description="UDP-glucose/GDP-mannose dehydrogenase C-terminal" evidence="10">
    <location>
        <begin position="330"/>
        <end position="443"/>
    </location>
</feature>
<dbReference type="SUPFAM" id="SSF48179">
    <property type="entry name" value="6-phosphogluconate dehydrogenase C-terminal domain-like"/>
    <property type="match status" value="1"/>
</dbReference>
<dbReference type="GO" id="GO:0051287">
    <property type="term" value="F:NAD binding"/>
    <property type="evidence" value="ECO:0007669"/>
    <property type="project" value="InterPro"/>
</dbReference>
<dbReference type="GO" id="GO:0003979">
    <property type="term" value="F:UDP-glucose 6-dehydrogenase activity"/>
    <property type="evidence" value="ECO:0007669"/>
    <property type="project" value="UniProtKB-EC"/>
</dbReference>
<feature type="binding site" evidence="9">
    <location>
        <position position="344"/>
    </location>
    <ligand>
        <name>NAD(+)</name>
        <dbReference type="ChEBI" id="CHEBI:57540"/>
    </ligand>
</feature>
<dbReference type="InterPro" id="IPR008927">
    <property type="entry name" value="6-PGluconate_DH-like_C_sf"/>
</dbReference>
<dbReference type="GO" id="GO:0006024">
    <property type="term" value="P:glycosaminoglycan biosynthetic process"/>
    <property type="evidence" value="ECO:0007669"/>
    <property type="project" value="TreeGrafter"/>
</dbReference>
<dbReference type="InterPro" id="IPR028356">
    <property type="entry name" value="UDPglc_DH_euk"/>
</dbReference>
<dbReference type="Gene3D" id="3.40.50.720">
    <property type="entry name" value="NAD(P)-binding Rossmann-like Domain"/>
    <property type="match status" value="2"/>
</dbReference>
<evidence type="ECO:0000313" key="12">
    <source>
        <dbReference type="Proteomes" id="UP000029725"/>
    </source>
</evidence>
<evidence type="ECO:0000256" key="8">
    <source>
        <dbReference type="PIRSR" id="PIRSR500133-1"/>
    </source>
</evidence>
<comment type="catalytic activity">
    <reaction evidence="6 7">
        <text>UDP-alpha-D-glucose + 2 NAD(+) + H2O = UDP-alpha-D-glucuronate + 2 NADH + 3 H(+)</text>
        <dbReference type="Rhea" id="RHEA:23596"/>
        <dbReference type="ChEBI" id="CHEBI:15377"/>
        <dbReference type="ChEBI" id="CHEBI:15378"/>
        <dbReference type="ChEBI" id="CHEBI:57540"/>
        <dbReference type="ChEBI" id="CHEBI:57945"/>
        <dbReference type="ChEBI" id="CHEBI:58052"/>
        <dbReference type="ChEBI" id="CHEBI:58885"/>
        <dbReference type="EC" id="1.1.1.22"/>
    </reaction>
</comment>
<feature type="binding site" evidence="9">
    <location>
        <begin position="14"/>
        <end position="19"/>
    </location>
    <ligand>
        <name>NAD(+)</name>
        <dbReference type="ChEBI" id="CHEBI:57540"/>
    </ligand>
</feature>
<dbReference type="GeneID" id="25259064"/>
<evidence type="ECO:0000256" key="3">
    <source>
        <dbReference type="ARBA" id="ARBA00012954"/>
    </source>
</evidence>
<keyword evidence="4 7" id="KW-0560">Oxidoreductase</keyword>
<evidence type="ECO:0000256" key="1">
    <source>
        <dbReference type="ARBA" id="ARBA00004701"/>
    </source>
</evidence>
<feature type="active site" description="Nucleophile" evidence="8">
    <location>
        <position position="279"/>
    </location>
</feature>
<dbReference type="FunFam" id="3.40.50.720:FF:000193">
    <property type="entry name" value="UDP-glucose 6-dehydrogenase"/>
    <property type="match status" value="1"/>
</dbReference>
<feature type="binding site" evidence="9">
    <location>
        <position position="168"/>
    </location>
    <ligand>
        <name>NAD(+)</name>
        <dbReference type="ChEBI" id="CHEBI:57540"/>
    </ligand>
</feature>
<dbReference type="SUPFAM" id="SSF52413">
    <property type="entry name" value="UDP-glucose/GDP-mannose dehydrogenase C-terminal domain"/>
    <property type="match status" value="1"/>
</dbReference>
<sequence length="502" mass="54893">MHPPRYAHSICCIGAGYVGGPTCAVIAEKCPDVLVTIADINSARISQWNSNSLPIYEPGLSEIVFRCRGRNLFFTDDVDKAIENADIIFIAVNTPTKKSGIGAGIAADTSFFESAVRRIALVSKSSKIIIEKSTVPCKTAEYIQHIFKVNKKDGVNFSILSNPEFLAEGTAICDLLNPDRILIGSFGNTEASNSGHMLASIYERWVPKERILLTNIWSSELAKLAANAMLAQRVSSINALSAVCEAVGADIGEVSRAIGSDSRIGPNFLRASIGFGGSCFKKDVLNLIYLCESFQLTKREVIGINEYQKDRFVRRIITKQFGCISGKNIALFGFAFKKDTGDTRESPAAAIAASLIRERAHISIYDPKVSQTQIWNDFQEFGLLDEAATLTTIYSCPYSAANNCDAIVICTEWDEFNHLNYSNIFASMRKPAFIFDGRKLLNASLLSAIGFNVEQIGSSSFNSPALTADDRSALPASMSIKGIPEYVQQITTSEKLVETPYR</sequence>
<dbReference type="RefSeq" id="XP_013238472.1">
    <property type="nucleotide sequence ID" value="XM_013383018.1"/>
</dbReference>
<dbReference type="EC" id="1.1.1.22" evidence="3 7"/>
<evidence type="ECO:0000256" key="2">
    <source>
        <dbReference type="ARBA" id="ARBA00006601"/>
    </source>
</evidence>
<dbReference type="Pfam" id="PF00984">
    <property type="entry name" value="UDPG_MGDP_dh"/>
    <property type="match status" value="1"/>
</dbReference>
<organism evidence="11 12">
    <name type="scientific">Mitosporidium daphniae</name>
    <dbReference type="NCBI Taxonomy" id="1485682"/>
    <lineage>
        <taxon>Eukaryota</taxon>
        <taxon>Fungi</taxon>
        <taxon>Fungi incertae sedis</taxon>
        <taxon>Microsporidia</taxon>
        <taxon>Mitosporidium</taxon>
    </lineage>
</organism>
<comment type="pathway">
    <text evidence="1">Nucleotide-sugar biosynthesis; UDP-alpha-D-glucuronate biosynthesis; UDP-alpha-D-glucuronate from UDP-alpha-D-glucose: step 1/1.</text>
</comment>
<dbReference type="SMART" id="SM00984">
    <property type="entry name" value="UDPG_MGDP_dh_C"/>
    <property type="match status" value="1"/>
</dbReference>
<dbReference type="NCBIfam" id="TIGR03026">
    <property type="entry name" value="NDP-sugDHase"/>
    <property type="match status" value="1"/>
</dbReference>
<evidence type="ECO:0000256" key="9">
    <source>
        <dbReference type="PIRSR" id="PIRSR500133-3"/>
    </source>
</evidence>
<dbReference type="OrthoDB" id="5059218at2759"/>
<protein>
    <recommendedName>
        <fullName evidence="3 7">UDP-glucose 6-dehydrogenase</fullName>
        <ecNumber evidence="3 7">1.1.1.22</ecNumber>
    </recommendedName>
</protein>
<feature type="binding site" evidence="9">
    <location>
        <position position="39"/>
    </location>
    <ligand>
        <name>NAD(+)</name>
        <dbReference type="ChEBI" id="CHEBI:57540"/>
    </ligand>
</feature>
<keyword evidence="5 7" id="KW-0520">NAD</keyword>
<dbReference type="PIRSF" id="PIRSF000124">
    <property type="entry name" value="UDPglc_GDPman_dh"/>
    <property type="match status" value="1"/>
</dbReference>
<dbReference type="Pfam" id="PF03720">
    <property type="entry name" value="UDPG_MGDP_dh_C"/>
    <property type="match status" value="1"/>
</dbReference>
<evidence type="ECO:0000256" key="4">
    <source>
        <dbReference type="ARBA" id="ARBA00023002"/>
    </source>
</evidence>
<feature type="binding site" evidence="9">
    <location>
        <begin position="279"/>
        <end position="282"/>
    </location>
    <ligand>
        <name>NAD(+)</name>
        <dbReference type="ChEBI" id="CHEBI:57540"/>
    </ligand>
</feature>
<evidence type="ECO:0000256" key="7">
    <source>
        <dbReference type="PIRNR" id="PIRNR000124"/>
    </source>
</evidence>
<evidence type="ECO:0000313" key="11">
    <source>
        <dbReference type="EMBL" id="KGG52045.1"/>
    </source>
</evidence>
<reference evidence="11 12" key="1">
    <citation type="submission" date="2014-04" db="EMBL/GenBank/DDBJ databases">
        <title>A new species of microsporidia sheds light on the evolution of extreme parasitism.</title>
        <authorList>
            <person name="Haag K.L."/>
            <person name="James T.Y."/>
            <person name="Larsson R."/>
            <person name="Schaer T.M."/>
            <person name="Refardt D."/>
            <person name="Pombert J.-F."/>
            <person name="Ebert D."/>
        </authorList>
    </citation>
    <scope>NUCLEOTIDE SEQUENCE [LARGE SCALE GENOMIC DNA]</scope>
    <source>
        <strain evidence="11 12">UGP3</strain>
        <tissue evidence="11">Spores</tissue>
    </source>
</reference>
<dbReference type="FunFam" id="3.40.50.720:FF:000032">
    <property type="entry name" value="UDP-glucose 6-dehydrogenase"/>
    <property type="match status" value="1"/>
</dbReference>
<dbReference type="AlphaFoldDB" id="A0A098VSU0"/>
<comment type="caution">
    <text evidence="11">The sequence shown here is derived from an EMBL/GenBank/DDBJ whole genome shotgun (WGS) entry which is preliminary data.</text>
</comment>
<evidence type="ECO:0000256" key="6">
    <source>
        <dbReference type="ARBA" id="ARBA00047473"/>
    </source>
</evidence>
<evidence type="ECO:0000256" key="5">
    <source>
        <dbReference type="ARBA" id="ARBA00023027"/>
    </source>
</evidence>
<name>A0A098VSU0_9MICR</name>
<dbReference type="PANTHER" id="PTHR11374:SF3">
    <property type="entry name" value="UDP-GLUCOSE 6-DEHYDROGENASE"/>
    <property type="match status" value="1"/>
</dbReference>
<accession>A0A098VSU0</accession>
<dbReference type="InterPro" id="IPR036291">
    <property type="entry name" value="NAD(P)-bd_dom_sf"/>
</dbReference>
<dbReference type="InterPro" id="IPR017476">
    <property type="entry name" value="UDP-Glc/GDP-Man"/>
</dbReference>
<dbReference type="GO" id="GO:0006065">
    <property type="term" value="P:UDP-glucuronate biosynthetic process"/>
    <property type="evidence" value="ECO:0007669"/>
    <property type="project" value="UniProtKB-UniPathway"/>
</dbReference>
<dbReference type="Gene3D" id="1.20.5.100">
    <property type="entry name" value="Cytochrome c1, transmembrane anchor, C-terminal"/>
    <property type="match status" value="1"/>
</dbReference>
<comment type="similarity">
    <text evidence="2 7">Belongs to the UDP-glucose/GDP-mannose dehydrogenase family.</text>
</comment>
<dbReference type="InterPro" id="IPR036220">
    <property type="entry name" value="UDP-Glc/GDP-Man_DH_C_sf"/>
</dbReference>
<dbReference type="InterPro" id="IPR014026">
    <property type="entry name" value="UDP-Glc/GDP-Man_DH_dimer"/>
</dbReference>
<keyword evidence="12" id="KW-1185">Reference proteome</keyword>
<feature type="binding site" evidence="9">
    <location>
        <position position="44"/>
    </location>
    <ligand>
        <name>NAD(+)</name>
        <dbReference type="ChEBI" id="CHEBI:57540"/>
    </ligand>
</feature>
<dbReference type="VEuPathDB" id="MicrosporidiaDB:DI09_21p170"/>
<dbReference type="EMBL" id="JMKJ01000133">
    <property type="protein sequence ID" value="KGG52045.1"/>
    <property type="molecule type" value="Genomic_DNA"/>
</dbReference>
<dbReference type="GO" id="GO:0005634">
    <property type="term" value="C:nucleus"/>
    <property type="evidence" value="ECO:0007669"/>
    <property type="project" value="TreeGrafter"/>
</dbReference>
<dbReference type="Pfam" id="PF03721">
    <property type="entry name" value="UDPG_MGDP_dh_N"/>
    <property type="match status" value="1"/>
</dbReference>
<dbReference type="UniPathway" id="UPA00038">
    <property type="reaction ID" value="UER00491"/>
</dbReference>
<gene>
    <name evidence="11" type="ORF">DI09_21p170</name>
</gene>
<feature type="binding site" evidence="9">
    <location>
        <begin position="133"/>
        <end position="134"/>
    </location>
    <ligand>
        <name>NAD(+)</name>
        <dbReference type="ChEBI" id="CHEBI:57540"/>
    </ligand>
</feature>
<dbReference type="HOGENOM" id="CLU_023810_7_0_1"/>
<dbReference type="Proteomes" id="UP000029725">
    <property type="component" value="Unassembled WGS sequence"/>
</dbReference>
<feature type="binding site" evidence="9">
    <location>
        <begin position="92"/>
        <end position="96"/>
    </location>
    <ligand>
        <name>NAD(+)</name>
        <dbReference type="ChEBI" id="CHEBI:57540"/>
    </ligand>
</feature>
<evidence type="ECO:0000259" key="10">
    <source>
        <dbReference type="SMART" id="SM00984"/>
    </source>
</evidence>
<proteinExistence type="inferred from homology"/>
<dbReference type="SUPFAM" id="SSF51735">
    <property type="entry name" value="NAD(P)-binding Rossmann-fold domains"/>
    <property type="match status" value="1"/>
</dbReference>
<dbReference type="FunFam" id="1.20.5.100:FF:000001">
    <property type="entry name" value="UDP-glucose 6-dehydrogenase"/>
    <property type="match status" value="1"/>
</dbReference>